<gene>
    <name evidence="1" type="ORF">CFIO01_10800</name>
</gene>
<protein>
    <recommendedName>
        <fullName evidence="3">NAD(P)-binding domain-containing protein</fullName>
    </recommendedName>
</protein>
<proteinExistence type="predicted"/>
<accession>A0A010R9X7</accession>
<dbReference type="AlphaFoldDB" id="A0A010R9X7"/>
<dbReference type="OrthoDB" id="419598at2759"/>
<comment type="caution">
    <text evidence="1">The sequence shown here is derived from an EMBL/GenBank/DDBJ whole genome shotgun (WGS) entry which is preliminary data.</text>
</comment>
<evidence type="ECO:0008006" key="3">
    <source>
        <dbReference type="Google" id="ProtNLM"/>
    </source>
</evidence>
<dbReference type="SUPFAM" id="SSF51735">
    <property type="entry name" value="NAD(P)-binding Rossmann-fold domains"/>
    <property type="match status" value="1"/>
</dbReference>
<sequence>MASTIAAAAGGTGNLGRAIVETSLADGNFSLVILNRKTDEDKENQLVARLLSVDYSSADNIATVLKDSNVQCAYSHLHPQPHGDCAARVELDRCRRLGSDHQTMRTQHLGRQDQQRMCGGYANH</sequence>
<name>A0A010R9X7_9PEZI</name>
<organism evidence="1 2">
    <name type="scientific">Colletotrichum fioriniae PJ7</name>
    <dbReference type="NCBI Taxonomy" id="1445577"/>
    <lineage>
        <taxon>Eukaryota</taxon>
        <taxon>Fungi</taxon>
        <taxon>Dikarya</taxon>
        <taxon>Ascomycota</taxon>
        <taxon>Pezizomycotina</taxon>
        <taxon>Sordariomycetes</taxon>
        <taxon>Hypocreomycetidae</taxon>
        <taxon>Glomerellales</taxon>
        <taxon>Glomerellaceae</taxon>
        <taxon>Colletotrichum</taxon>
        <taxon>Colletotrichum acutatum species complex</taxon>
    </lineage>
</organism>
<evidence type="ECO:0000313" key="2">
    <source>
        <dbReference type="Proteomes" id="UP000020467"/>
    </source>
</evidence>
<dbReference type="InterPro" id="IPR036291">
    <property type="entry name" value="NAD(P)-bd_dom_sf"/>
</dbReference>
<reference evidence="1 2" key="1">
    <citation type="submission" date="2014-02" db="EMBL/GenBank/DDBJ databases">
        <title>The genome sequence of Colletotrichum fioriniae PJ7.</title>
        <authorList>
            <person name="Baroncelli R."/>
            <person name="Thon M.R."/>
        </authorList>
    </citation>
    <scope>NUCLEOTIDE SEQUENCE [LARGE SCALE GENOMIC DNA]</scope>
    <source>
        <strain evidence="1 2">PJ7</strain>
    </source>
</reference>
<dbReference type="EMBL" id="JARH01000096">
    <property type="protein sequence ID" value="EXF85505.1"/>
    <property type="molecule type" value="Genomic_DNA"/>
</dbReference>
<evidence type="ECO:0000313" key="1">
    <source>
        <dbReference type="EMBL" id="EXF85505.1"/>
    </source>
</evidence>
<dbReference type="KEGG" id="cfj:CFIO01_10800"/>
<dbReference type="Proteomes" id="UP000020467">
    <property type="component" value="Unassembled WGS sequence"/>
</dbReference>
<keyword evidence="2" id="KW-1185">Reference proteome</keyword>
<dbReference type="Gene3D" id="3.40.50.720">
    <property type="entry name" value="NAD(P)-binding Rossmann-like Domain"/>
    <property type="match status" value="1"/>
</dbReference>
<dbReference type="HOGENOM" id="CLU_2003734_0_0_1"/>